<evidence type="ECO:0000313" key="3">
    <source>
        <dbReference type="Proteomes" id="UP000640052"/>
    </source>
</evidence>
<keyword evidence="3" id="KW-1185">Reference proteome</keyword>
<organism evidence="2 3">
    <name type="scientific">Acrocarpospora phusangensis</name>
    <dbReference type="NCBI Taxonomy" id="1070424"/>
    <lineage>
        <taxon>Bacteria</taxon>
        <taxon>Bacillati</taxon>
        <taxon>Actinomycetota</taxon>
        <taxon>Actinomycetes</taxon>
        <taxon>Streptosporangiales</taxon>
        <taxon>Streptosporangiaceae</taxon>
        <taxon>Acrocarpospora</taxon>
    </lineage>
</organism>
<dbReference type="SUPFAM" id="SSF53067">
    <property type="entry name" value="Actin-like ATPase domain"/>
    <property type="match status" value="1"/>
</dbReference>
<dbReference type="Gene3D" id="1.10.10.10">
    <property type="entry name" value="Winged helix-like DNA-binding domain superfamily/Winged helix DNA-binding domain"/>
    <property type="match status" value="1"/>
</dbReference>
<accession>A0A919ULH6</accession>
<dbReference type="SUPFAM" id="SSF46785">
    <property type="entry name" value="Winged helix' DNA-binding domain"/>
    <property type="match status" value="1"/>
</dbReference>
<sequence length="409" mass="42794">MPSPDSTSSQRAANRARVVRALRERGAQSRRELTEIGLSRSTVKSVVEELIDAGTVTEYADAKAARGTGRPPALVGLKGDLGVAVGVEIANGVVRAAVCDTAQQLLTHDSVPTDDHTPPQETLKTVGTLIDQMLDRLSLTRQEVIGVGIAVPGPIQRRTGLNGRATTLKPWVNVNAHVTAAEALRLPLLVDNDANFGALAELTWGAARGLRDVAYVYTASGIGVGFILNGSLYAGANGTAGELGHTTIDENGEVCECGGRGCLNTLANADSISQKLWRSHGDRLSIADVIKMAQLGDVGCRRVIADAGRHIGLAAANMYNLLDPELIILGGNLAPAGDILLGPLRESMARRAIHAGEVLPPFVVGELSEHVVVVLGAAAAVLRDADAFPLPGRPSLSGRTSTTVRARRP</sequence>
<dbReference type="Gene3D" id="3.30.420.40">
    <property type="match status" value="2"/>
</dbReference>
<dbReference type="PANTHER" id="PTHR18964">
    <property type="entry name" value="ROK (REPRESSOR, ORF, KINASE) FAMILY"/>
    <property type="match status" value="1"/>
</dbReference>
<comment type="similarity">
    <text evidence="1">Belongs to the ROK (NagC/XylR) family.</text>
</comment>
<dbReference type="Pfam" id="PF00480">
    <property type="entry name" value="ROK"/>
    <property type="match status" value="1"/>
</dbReference>
<dbReference type="InterPro" id="IPR036390">
    <property type="entry name" value="WH_DNA-bd_sf"/>
</dbReference>
<dbReference type="InterPro" id="IPR036388">
    <property type="entry name" value="WH-like_DNA-bd_sf"/>
</dbReference>
<protein>
    <submittedName>
        <fullName evidence="2">Transcriptional regulator</fullName>
    </submittedName>
</protein>
<dbReference type="RefSeq" id="WP_204039059.1">
    <property type="nucleotide sequence ID" value="NZ_BOOA01000003.1"/>
</dbReference>
<proteinExistence type="inferred from homology"/>
<name>A0A919ULH6_9ACTN</name>
<dbReference type="EMBL" id="BOOA01000003">
    <property type="protein sequence ID" value="GIH22202.1"/>
    <property type="molecule type" value="Genomic_DNA"/>
</dbReference>
<reference evidence="2" key="1">
    <citation type="submission" date="2021-01" db="EMBL/GenBank/DDBJ databases">
        <title>Whole genome shotgun sequence of Acrocarpospora phusangensis NBRC 108782.</title>
        <authorList>
            <person name="Komaki H."/>
            <person name="Tamura T."/>
        </authorList>
    </citation>
    <scope>NUCLEOTIDE SEQUENCE</scope>
    <source>
        <strain evidence="2">NBRC 108782</strain>
    </source>
</reference>
<evidence type="ECO:0000313" key="2">
    <source>
        <dbReference type="EMBL" id="GIH22202.1"/>
    </source>
</evidence>
<dbReference type="Proteomes" id="UP000640052">
    <property type="component" value="Unassembled WGS sequence"/>
</dbReference>
<dbReference type="AlphaFoldDB" id="A0A919ULH6"/>
<evidence type="ECO:0000256" key="1">
    <source>
        <dbReference type="ARBA" id="ARBA00006479"/>
    </source>
</evidence>
<gene>
    <name evidence="2" type="ORF">Aph01nite_05120</name>
</gene>
<comment type="caution">
    <text evidence="2">The sequence shown here is derived from an EMBL/GenBank/DDBJ whole genome shotgun (WGS) entry which is preliminary data.</text>
</comment>
<dbReference type="InterPro" id="IPR043129">
    <property type="entry name" value="ATPase_NBD"/>
</dbReference>
<dbReference type="InterPro" id="IPR000600">
    <property type="entry name" value="ROK"/>
</dbReference>
<dbReference type="PANTHER" id="PTHR18964:SF173">
    <property type="entry name" value="GLUCOKINASE"/>
    <property type="match status" value="1"/>
</dbReference>